<accession>A3XIZ7</accession>
<dbReference type="HOGENOM" id="CLU_054523_0_0_10"/>
<dbReference type="AlphaFoldDB" id="A3XIZ7"/>
<dbReference type="RefSeq" id="WP_009779500.1">
    <property type="nucleotide sequence ID" value="NZ_CH672395.1"/>
</dbReference>
<organism evidence="2 3">
    <name type="scientific">Leeuwenhoekiella blandensis (strain CECT 7118 / CCUG 51940 / KCTC 22103 / MED217)</name>
    <name type="common">Flavobacterium sp. (strain MED217)</name>
    <dbReference type="NCBI Taxonomy" id="398720"/>
    <lineage>
        <taxon>Bacteria</taxon>
        <taxon>Pseudomonadati</taxon>
        <taxon>Bacteroidota</taxon>
        <taxon>Flavobacteriia</taxon>
        <taxon>Flavobacteriales</taxon>
        <taxon>Flavobacteriaceae</taxon>
        <taxon>Leeuwenhoekiella</taxon>
    </lineage>
</organism>
<feature type="domain" description="Shedu protein SduA C-terminal" evidence="1">
    <location>
        <begin position="217"/>
        <end position="380"/>
    </location>
</feature>
<sequence>MVEIEKIDSKLVLKYYSDYEPTEWLDKKLETLIPFKIKHIFNVGSKSLLKKIENEFQESEYFFEIGELMDGYYGVYREVLGVSNTFFFHKSLDIKLDYFFVKSKSSLLLQIDKHLQEDIYIGGPKETILPIEEFEKLIKIFPTTHEITLYRQAKVTSVLKNYFDYITDKEESYQNYLNNKTPNYGSNLRKTFREADIVKYQTLLEKLKEMLSNEVKYTEHQWQAEIIEIILLLFPKYIAVFDEVKFKDIYNNKTRRLDYGLIDFMGNLDIVEIKIPFDKNIVSANPYRDNHIPNKDLSGTIMQIEKYIFYLNKTGANGEKRLTEKYKDQLPEKLKIKITNPNGMIIMGRDNNLTESQLSDFEIIKRKYKNIIDIFTYDDLMRRMEIMLAQLERI</sequence>
<dbReference type="EMBL" id="AANC01000002">
    <property type="protein sequence ID" value="EAQ50476.1"/>
    <property type="molecule type" value="Genomic_DNA"/>
</dbReference>
<evidence type="ECO:0000259" key="1">
    <source>
        <dbReference type="Pfam" id="PF14082"/>
    </source>
</evidence>
<proteinExistence type="predicted"/>
<name>A3XIZ7_LEEBM</name>
<dbReference type="InterPro" id="IPR025359">
    <property type="entry name" value="SduA_C"/>
</dbReference>
<comment type="caution">
    <text evidence="2">The sequence shown here is derived from an EMBL/GenBank/DDBJ whole genome shotgun (WGS) entry which is preliminary data.</text>
</comment>
<protein>
    <recommendedName>
        <fullName evidence="1">Shedu protein SduA C-terminal domain-containing protein</fullName>
    </recommendedName>
</protein>
<evidence type="ECO:0000313" key="3">
    <source>
        <dbReference type="Proteomes" id="UP000001601"/>
    </source>
</evidence>
<dbReference type="OrthoDB" id="2080979at2"/>
<gene>
    <name evidence="2" type="ORF">MED217_05572</name>
</gene>
<reference evidence="2 3" key="1">
    <citation type="journal article" date="2007" name="Nature">
        <title>Light stimulates growth of proteorhodopsin-containing marine Flavobacteria.</title>
        <authorList>
            <person name="Gomez-Consarnau L."/>
            <person name="Gonzalez J.M."/>
            <person name="Coll-Llado M."/>
            <person name="Gourdon P."/>
            <person name="Pascher T."/>
            <person name="Neutze R."/>
            <person name="Pedros-Alio C."/>
            <person name="Pinhassi J."/>
        </authorList>
    </citation>
    <scope>NUCLEOTIDE SEQUENCE [LARGE SCALE GENOMIC DNA]</scope>
    <source>
        <strain evidence="2 3">MED217</strain>
    </source>
</reference>
<evidence type="ECO:0000313" key="2">
    <source>
        <dbReference type="EMBL" id="EAQ50476.1"/>
    </source>
</evidence>
<dbReference type="STRING" id="398720.MED217_05572"/>
<dbReference type="Proteomes" id="UP000001601">
    <property type="component" value="Unassembled WGS sequence"/>
</dbReference>
<keyword evidence="3" id="KW-1185">Reference proteome</keyword>
<dbReference type="eggNOG" id="ENOG502ZA42">
    <property type="taxonomic scope" value="Bacteria"/>
</dbReference>
<dbReference type="Pfam" id="PF14082">
    <property type="entry name" value="SduA_C"/>
    <property type="match status" value="1"/>
</dbReference>